<dbReference type="Gene3D" id="3.30.720.50">
    <property type="match status" value="1"/>
</dbReference>
<name>A0A3G4ZQX1_9VIRU</name>
<dbReference type="EMBL" id="MK072028">
    <property type="protein sequence ID" value="AYV77298.1"/>
    <property type="molecule type" value="Genomic_DNA"/>
</dbReference>
<dbReference type="InterPro" id="IPR037197">
    <property type="entry name" value="WWE_dom_sf"/>
</dbReference>
<gene>
    <name evidence="1" type="ORF">Barrevirus31_1</name>
</gene>
<reference evidence="1" key="1">
    <citation type="submission" date="2018-10" db="EMBL/GenBank/DDBJ databases">
        <title>Hidden diversity of soil giant viruses.</title>
        <authorList>
            <person name="Schulz F."/>
            <person name="Alteio L."/>
            <person name="Goudeau D."/>
            <person name="Ryan E.M."/>
            <person name="Malmstrom R.R."/>
            <person name="Blanchard J."/>
            <person name="Woyke T."/>
        </authorList>
    </citation>
    <scope>NUCLEOTIDE SEQUENCE</scope>
    <source>
        <strain evidence="1">BAV1</strain>
    </source>
</reference>
<protein>
    <submittedName>
        <fullName evidence="1">Uncharacterized protein</fullName>
    </submittedName>
</protein>
<sequence>CPKPGCPPLLPPTNKTIFEVNNIKNTDSPNFFWLYSSNYGNTSWCYKKDISDQIEKIYKDYMLRKGLHVTGVPIITFKPVKYTKVSKNSVTTSKNSDEEFEELELSSDSSDIEFADTTPAQKSPVSTPVIPLSYNIKVSNGDYKMDFDLMKQVNLLDPQKQRNVKRIELPQNMMNKTVNEIIQFLTMNCQVIGISGKKF</sequence>
<feature type="non-terminal residue" evidence="1">
    <location>
        <position position="1"/>
    </location>
</feature>
<organism evidence="1">
    <name type="scientific">Barrevirus sp</name>
    <dbReference type="NCBI Taxonomy" id="2487763"/>
    <lineage>
        <taxon>Viruses</taxon>
        <taxon>Varidnaviria</taxon>
        <taxon>Bamfordvirae</taxon>
        <taxon>Nucleocytoviricota</taxon>
        <taxon>Megaviricetes</taxon>
        <taxon>Imitervirales</taxon>
        <taxon>Mimiviridae</taxon>
        <taxon>Klosneuvirinae</taxon>
    </lineage>
</organism>
<evidence type="ECO:0000313" key="1">
    <source>
        <dbReference type="EMBL" id="AYV77298.1"/>
    </source>
</evidence>
<accession>A0A3G4ZQX1</accession>
<proteinExistence type="predicted"/>